<proteinExistence type="predicted"/>
<evidence type="ECO:0000256" key="3">
    <source>
        <dbReference type="ARBA" id="ARBA00022833"/>
    </source>
</evidence>
<keyword evidence="7" id="KW-1185">Reference proteome</keyword>
<dbReference type="OMA" id="APNIPMH"/>
<dbReference type="GO" id="GO:0005634">
    <property type="term" value="C:nucleus"/>
    <property type="evidence" value="ECO:0007669"/>
    <property type="project" value="TreeGrafter"/>
</dbReference>
<dbReference type="PANTHER" id="PTHR45931">
    <property type="entry name" value="SI:CH211-59O9.10"/>
    <property type="match status" value="1"/>
</dbReference>
<dbReference type="Gene3D" id="3.30.40.10">
    <property type="entry name" value="Zinc/RING finger domain, C3HC4 (zinc finger)"/>
    <property type="match status" value="1"/>
</dbReference>
<accession>A0A672KCE7</accession>
<evidence type="ECO:0000259" key="5">
    <source>
        <dbReference type="PROSITE" id="PS50089"/>
    </source>
</evidence>
<dbReference type="InterPro" id="IPR013083">
    <property type="entry name" value="Znf_RING/FYVE/PHD"/>
</dbReference>
<dbReference type="RefSeq" id="XP_016119409.1">
    <property type="nucleotide sequence ID" value="XM_016263923.1"/>
</dbReference>
<dbReference type="GO" id="GO:0061630">
    <property type="term" value="F:ubiquitin protein ligase activity"/>
    <property type="evidence" value="ECO:0007669"/>
    <property type="project" value="TreeGrafter"/>
</dbReference>
<dbReference type="InterPro" id="IPR001841">
    <property type="entry name" value="Znf_RING"/>
</dbReference>
<dbReference type="GO" id="GO:0045893">
    <property type="term" value="P:positive regulation of DNA-templated transcription"/>
    <property type="evidence" value="ECO:0007669"/>
    <property type="project" value="TreeGrafter"/>
</dbReference>
<keyword evidence="2 4" id="KW-0863">Zinc-finger</keyword>
<evidence type="ECO:0000256" key="1">
    <source>
        <dbReference type="ARBA" id="ARBA00022723"/>
    </source>
</evidence>
<reference evidence="6" key="1">
    <citation type="submission" date="2025-08" db="UniProtKB">
        <authorList>
            <consortium name="Ensembl"/>
        </authorList>
    </citation>
    <scope>IDENTIFICATION</scope>
</reference>
<dbReference type="InterPro" id="IPR011016">
    <property type="entry name" value="Znf_RING-CH"/>
</dbReference>
<evidence type="ECO:0000313" key="6">
    <source>
        <dbReference type="Ensembl" id="ENSSGRP00000008963.1"/>
    </source>
</evidence>
<dbReference type="InterPro" id="IPR051834">
    <property type="entry name" value="RING_finger_E3_ligase"/>
</dbReference>
<dbReference type="GO" id="GO:0006511">
    <property type="term" value="P:ubiquitin-dependent protein catabolic process"/>
    <property type="evidence" value="ECO:0007669"/>
    <property type="project" value="TreeGrafter"/>
</dbReference>
<dbReference type="PANTHER" id="PTHR45931:SF15">
    <property type="entry name" value="SI:CH211-59O9.10"/>
    <property type="match status" value="1"/>
</dbReference>
<dbReference type="OrthoDB" id="8062037at2759"/>
<organism evidence="6 7">
    <name type="scientific">Sinocyclocheilus grahami</name>
    <name type="common">Dianchi golden-line fish</name>
    <name type="synonym">Barbus grahami</name>
    <dbReference type="NCBI Taxonomy" id="75366"/>
    <lineage>
        <taxon>Eukaryota</taxon>
        <taxon>Metazoa</taxon>
        <taxon>Chordata</taxon>
        <taxon>Craniata</taxon>
        <taxon>Vertebrata</taxon>
        <taxon>Euteleostomi</taxon>
        <taxon>Actinopterygii</taxon>
        <taxon>Neopterygii</taxon>
        <taxon>Teleostei</taxon>
        <taxon>Ostariophysi</taxon>
        <taxon>Cypriniformes</taxon>
        <taxon>Cyprinidae</taxon>
        <taxon>Cyprininae</taxon>
        <taxon>Sinocyclocheilus</taxon>
    </lineage>
</organism>
<feature type="domain" description="RING-type" evidence="5">
    <location>
        <begin position="55"/>
        <end position="96"/>
    </location>
</feature>
<name>A0A672KCE7_SINGR</name>
<dbReference type="CDD" id="cd16472">
    <property type="entry name" value="RING-H2_RNF38-like"/>
    <property type="match status" value="1"/>
</dbReference>
<evidence type="ECO:0000313" key="7">
    <source>
        <dbReference type="Proteomes" id="UP000472262"/>
    </source>
</evidence>
<evidence type="ECO:0000256" key="2">
    <source>
        <dbReference type="ARBA" id="ARBA00022771"/>
    </source>
</evidence>
<dbReference type="GO" id="GO:0008270">
    <property type="term" value="F:zinc ion binding"/>
    <property type="evidence" value="ECO:0007669"/>
    <property type="project" value="UniProtKB-KW"/>
</dbReference>
<keyword evidence="1" id="KW-0479">Metal-binding</keyword>
<evidence type="ECO:0000256" key="4">
    <source>
        <dbReference type="PROSITE-ProRule" id="PRU00175"/>
    </source>
</evidence>
<reference evidence="6" key="2">
    <citation type="submission" date="2025-09" db="UniProtKB">
        <authorList>
            <consortium name="Ensembl"/>
        </authorList>
    </citation>
    <scope>IDENTIFICATION</scope>
</reference>
<dbReference type="Ensembl" id="ENSSGRT00000009770.1">
    <property type="protein sequence ID" value="ENSSGRP00000008963.1"/>
    <property type="gene ID" value="ENSSGRG00000006063.1"/>
</dbReference>
<keyword evidence="3" id="KW-0862">Zinc</keyword>
<protein>
    <submittedName>
        <fullName evidence="6">RING finger protein 44-like</fullName>
    </submittedName>
</protein>
<dbReference type="Pfam" id="PF13639">
    <property type="entry name" value="zf-RING_2"/>
    <property type="match status" value="1"/>
</dbReference>
<dbReference type="Proteomes" id="UP000472262">
    <property type="component" value="Unassembled WGS sequence"/>
</dbReference>
<sequence length="106" mass="11961">MDLFDDSQGNDYEALLAFEEQQGAVVAKNTLTKAEIERLPIKTYNPTHSAGKTDCQICFSEYKAGERLRILPCLHDYHVKCIDRWLKENATCPICRADISECGGFS</sequence>
<dbReference type="KEGG" id="sgh:107577899"/>
<dbReference type="PROSITE" id="PS50089">
    <property type="entry name" value="ZF_RING_2"/>
    <property type="match status" value="1"/>
</dbReference>
<dbReference type="SUPFAM" id="SSF57850">
    <property type="entry name" value="RING/U-box"/>
    <property type="match status" value="1"/>
</dbReference>
<dbReference type="GeneID" id="107577899"/>
<dbReference type="FunFam" id="3.30.40.10:FF:000922">
    <property type="entry name" value="RING finger protein 38"/>
    <property type="match status" value="1"/>
</dbReference>
<dbReference type="GO" id="GO:0016567">
    <property type="term" value="P:protein ubiquitination"/>
    <property type="evidence" value="ECO:0007669"/>
    <property type="project" value="TreeGrafter"/>
</dbReference>
<dbReference type="AlphaFoldDB" id="A0A672KCE7"/>
<dbReference type="SMART" id="SM00744">
    <property type="entry name" value="RINGv"/>
    <property type="match status" value="1"/>
</dbReference>
<gene>
    <name evidence="6" type="primary">LOC107577899</name>
</gene>
<dbReference type="SMART" id="SM00184">
    <property type="entry name" value="RING"/>
    <property type="match status" value="1"/>
</dbReference>
<dbReference type="InParanoid" id="A0A672KCE7"/>